<protein>
    <submittedName>
        <fullName evidence="1">Uncharacterized protein</fullName>
    </submittedName>
</protein>
<reference evidence="1 2" key="1">
    <citation type="journal article" date="2013" name="Genome Announc.">
        <title>Complete Genome Sequence of Glaciecola psychrophila Strain 170T.</title>
        <authorList>
            <person name="Yin J."/>
            <person name="Chen J."/>
            <person name="Liu G."/>
            <person name="Yu Y."/>
            <person name="Song L."/>
            <person name="Wang X."/>
            <person name="Qu X."/>
        </authorList>
    </citation>
    <scope>NUCLEOTIDE SEQUENCE [LARGE SCALE GENOMIC DNA]</scope>
    <source>
        <strain evidence="1 2">170</strain>
    </source>
</reference>
<accession>K6ZW12</accession>
<dbReference type="Proteomes" id="UP000011864">
    <property type="component" value="Chromosome"/>
</dbReference>
<sequence>MAEDRFTQKAEAPIHSIMSRRFLFLIVITIKAHLDSSQPSR</sequence>
<proteinExistence type="predicted"/>
<organism evidence="1 2">
    <name type="scientific">Paraglaciecola psychrophila 170</name>
    <dbReference type="NCBI Taxonomy" id="1129794"/>
    <lineage>
        <taxon>Bacteria</taxon>
        <taxon>Pseudomonadati</taxon>
        <taxon>Pseudomonadota</taxon>
        <taxon>Gammaproteobacteria</taxon>
        <taxon>Alteromonadales</taxon>
        <taxon>Alteromonadaceae</taxon>
        <taxon>Paraglaciecola</taxon>
    </lineage>
</organism>
<dbReference type="EMBL" id="CP003837">
    <property type="protein sequence ID" value="AGH42871.1"/>
    <property type="molecule type" value="Genomic_DNA"/>
</dbReference>
<dbReference type="HOGENOM" id="CLU_3274033_0_0_6"/>
<evidence type="ECO:0000313" key="1">
    <source>
        <dbReference type="EMBL" id="AGH42871.1"/>
    </source>
</evidence>
<evidence type="ECO:0000313" key="2">
    <source>
        <dbReference type="Proteomes" id="UP000011864"/>
    </source>
</evidence>
<gene>
    <name evidence="1" type="ORF">C427_0762</name>
</gene>
<name>K6ZW12_9ALTE</name>
<keyword evidence="2" id="KW-1185">Reference proteome</keyword>
<dbReference type="KEGG" id="gps:C427_0762"/>
<dbReference type="AlphaFoldDB" id="K6ZW12"/>